<dbReference type="Proteomes" id="UP001385892">
    <property type="component" value="Unassembled WGS sequence"/>
</dbReference>
<comment type="caution">
    <text evidence="1">The sequence shown here is derived from an EMBL/GenBank/DDBJ whole genome shotgun (WGS) entry which is preliminary data.</text>
</comment>
<keyword evidence="2" id="KW-1185">Reference proteome</keyword>
<protein>
    <submittedName>
        <fullName evidence="1">Carboxypeptidase regulatory-like domain-containing protein</fullName>
    </submittedName>
</protein>
<accession>A0ABU8WF92</accession>
<dbReference type="PROSITE" id="PS51257">
    <property type="entry name" value="PROKAR_LIPOPROTEIN"/>
    <property type="match status" value="1"/>
</dbReference>
<name>A0ABU8WF92_9BURK</name>
<reference evidence="1 2" key="1">
    <citation type="submission" date="2024-03" db="EMBL/GenBank/DDBJ databases">
        <title>Novel species of the genus Variovorax.</title>
        <authorList>
            <person name="Liu Q."/>
            <person name="Xin Y.-H."/>
        </authorList>
    </citation>
    <scope>NUCLEOTIDE SEQUENCE [LARGE SCALE GENOMIC DNA]</scope>
    <source>
        <strain evidence="1 2">KACC 18900</strain>
    </source>
</reference>
<proteinExistence type="predicted"/>
<gene>
    <name evidence="1" type="ORF">WKW82_02340</name>
</gene>
<evidence type="ECO:0000313" key="1">
    <source>
        <dbReference type="EMBL" id="MEJ8845468.1"/>
    </source>
</evidence>
<sequence length="702" mass="72305">MNKRFSRTCLAVSGALVLAISGCGGGGGGSYFPIGTVGTTPAPTTTTPTATTLSGVAATGAPFAHAALTVTDQAGTKVCDTTTDEKGAYACTLAGTTRAPLAIRAVRDDQTLYGTSATASGVANVSSLTTVIVARLSPEGNPASLAGAIKTTPATVTADTLNAQVAALASALQPLLGALGETTIDPIAGAFSANGTGQDKVLDALVVSVRPDGSAANVEITVKTLPTAADSAPVSIVFRSSDAAIPALPATLTAQDVAPVPAPDVVAAFVSRLTACYALPLSQRIRGASDTTSAIGGAADVSAPACRTLFVGDDPNTYLANGLAVGRDASNQGAFASLFRSGATGLQWDRANVEFFRANGDMVLSYRWTDALGNTDHDTLAARNVGGVLKLAGNTNAYSASVRPLAQRRDLLNTPAFSSLTTGYNVYIDNRVDGAGAPLFSKVLVTAASGEQRVFVPTPGLSYLVVTREDNVTLTSSPVFRLRGEYLDRSTPGNPAEKETALYFASPQYTDSRISALNDQSAWTLEFFHANDAVANVVQAYRTLSRPLTLGEIRQASFVDLTPSMRVGLIGSSAAAGAFTFGAASQAKPNIVDFSSDGNVDAWTVPPGALAPTSFIAYGRAPFGSSVAGQAGARFNDATGVASLARKTVVRCSKQTAMDLHCDTSFGFPQYAQGTTLNSFELWVRSARQVEMSKIVGLYKLQ</sequence>
<dbReference type="RefSeq" id="WP_340340635.1">
    <property type="nucleotide sequence ID" value="NZ_JBBKZT010000001.1"/>
</dbReference>
<evidence type="ECO:0000313" key="2">
    <source>
        <dbReference type="Proteomes" id="UP001385892"/>
    </source>
</evidence>
<organism evidence="1 2">
    <name type="scientific">Variovorax rhizosphaerae</name>
    <dbReference type="NCBI Taxonomy" id="1836200"/>
    <lineage>
        <taxon>Bacteria</taxon>
        <taxon>Pseudomonadati</taxon>
        <taxon>Pseudomonadota</taxon>
        <taxon>Betaproteobacteria</taxon>
        <taxon>Burkholderiales</taxon>
        <taxon>Comamonadaceae</taxon>
        <taxon>Variovorax</taxon>
    </lineage>
</organism>
<dbReference type="EMBL" id="JBBKZT010000001">
    <property type="protein sequence ID" value="MEJ8845468.1"/>
    <property type="molecule type" value="Genomic_DNA"/>
</dbReference>